<dbReference type="InterPro" id="IPR011006">
    <property type="entry name" value="CheY-like_superfamily"/>
</dbReference>
<dbReference type="PANTHER" id="PTHR43547">
    <property type="entry name" value="TWO-COMPONENT HISTIDINE KINASE"/>
    <property type="match status" value="1"/>
</dbReference>
<proteinExistence type="predicted"/>
<accession>A0A2K9NTT0</accession>
<dbReference type="Gene3D" id="1.10.287.130">
    <property type="match status" value="1"/>
</dbReference>
<sequence length="374" mass="41849">MSTENTINILIVDDKPENLISLENILQEEDVNIYKAQSGVEALELLLVHGFALAILDVQMPEMNGFELAELMRGKEKTKSIPIIFVTAGAIDAQHTFMGYDAGAVDFLYKPLDIRIVKSKVKVFKELEKQKLIIQNQIDQLSQALKWRDDFLSIASHELKTPITSLRLQNQLAMRNYEKMDMKAFTSEKLKKIFTNSGKQLDKLTHLIDDLLDATKIRAGTLTVEPIKANFATLMTEVLDRYSDQLAAMRSIKIDIQDPVMVYCDPFRAEQVVVNLLSNAFKYAPGSNLEINLKQEGTSAILKIKDEGPGIPKEKLLSVFERFKRGSNSEHVSGLGLGLYIAKQIMDAHRGAIAIESNLGKGTMFIVSFPAVSE</sequence>
<name>A0A2K9NTT0_BACTC</name>
<dbReference type="FunFam" id="3.30.565.10:FF:000006">
    <property type="entry name" value="Sensor histidine kinase WalK"/>
    <property type="match status" value="1"/>
</dbReference>
<dbReference type="Pfam" id="PF02518">
    <property type="entry name" value="HATPase_c"/>
    <property type="match status" value="1"/>
</dbReference>
<dbReference type="Proteomes" id="UP000235584">
    <property type="component" value="Chromosome"/>
</dbReference>
<dbReference type="InterPro" id="IPR036097">
    <property type="entry name" value="HisK_dim/P_sf"/>
</dbReference>
<dbReference type="InterPro" id="IPR004358">
    <property type="entry name" value="Sig_transdc_His_kin-like_C"/>
</dbReference>
<dbReference type="SUPFAM" id="SSF47384">
    <property type="entry name" value="Homodimeric domain of signal transducing histidine kinase"/>
    <property type="match status" value="1"/>
</dbReference>
<dbReference type="CDD" id="cd00075">
    <property type="entry name" value="HATPase"/>
    <property type="match status" value="1"/>
</dbReference>
<dbReference type="GO" id="GO:0000155">
    <property type="term" value="F:phosphorelay sensor kinase activity"/>
    <property type="evidence" value="ECO:0007669"/>
    <property type="project" value="InterPro"/>
</dbReference>
<comment type="catalytic activity">
    <reaction evidence="1">
        <text>ATP + protein L-histidine = ADP + protein N-phospho-L-histidine.</text>
        <dbReference type="EC" id="2.7.13.3"/>
    </reaction>
</comment>
<dbReference type="PANTHER" id="PTHR43547:SF2">
    <property type="entry name" value="HYBRID SIGNAL TRANSDUCTION HISTIDINE KINASE C"/>
    <property type="match status" value="1"/>
</dbReference>
<evidence type="ECO:0000256" key="1">
    <source>
        <dbReference type="ARBA" id="ARBA00000085"/>
    </source>
</evidence>
<dbReference type="PROSITE" id="PS50110">
    <property type="entry name" value="RESPONSE_REGULATORY"/>
    <property type="match status" value="1"/>
</dbReference>
<evidence type="ECO:0000256" key="5">
    <source>
        <dbReference type="ARBA" id="ARBA00022777"/>
    </source>
</evidence>
<organism evidence="6 7">
    <name type="scientific">Bacteriovorax stolpii</name>
    <name type="common">Bdellovibrio stolpii</name>
    <dbReference type="NCBI Taxonomy" id="960"/>
    <lineage>
        <taxon>Bacteria</taxon>
        <taxon>Pseudomonadati</taxon>
        <taxon>Bdellovibrionota</taxon>
        <taxon>Bacteriovoracia</taxon>
        <taxon>Bacteriovoracales</taxon>
        <taxon>Bacteriovoracaceae</taxon>
        <taxon>Bacteriovorax</taxon>
    </lineage>
</organism>
<dbReference type="SMART" id="SM00388">
    <property type="entry name" value="HisKA"/>
    <property type="match status" value="1"/>
</dbReference>
<dbReference type="PROSITE" id="PS50109">
    <property type="entry name" value="HIS_KIN"/>
    <property type="match status" value="1"/>
</dbReference>
<dbReference type="SMART" id="SM00448">
    <property type="entry name" value="REC"/>
    <property type="match status" value="1"/>
</dbReference>
<evidence type="ECO:0000313" key="7">
    <source>
        <dbReference type="Proteomes" id="UP000235584"/>
    </source>
</evidence>
<dbReference type="CDD" id="cd00082">
    <property type="entry name" value="HisKA"/>
    <property type="match status" value="1"/>
</dbReference>
<dbReference type="Gene3D" id="3.40.50.2300">
    <property type="match status" value="1"/>
</dbReference>
<keyword evidence="7" id="KW-1185">Reference proteome</keyword>
<dbReference type="EC" id="2.7.13.3" evidence="2"/>
<dbReference type="EMBL" id="CP025704">
    <property type="protein sequence ID" value="AUN98936.1"/>
    <property type="molecule type" value="Genomic_DNA"/>
</dbReference>
<evidence type="ECO:0000256" key="2">
    <source>
        <dbReference type="ARBA" id="ARBA00012438"/>
    </source>
</evidence>
<evidence type="ECO:0000313" key="6">
    <source>
        <dbReference type="EMBL" id="AUN98936.1"/>
    </source>
</evidence>
<dbReference type="SUPFAM" id="SSF52172">
    <property type="entry name" value="CheY-like"/>
    <property type="match status" value="1"/>
</dbReference>
<keyword evidence="5 6" id="KW-0418">Kinase</keyword>
<dbReference type="SMART" id="SM00387">
    <property type="entry name" value="HATPase_c"/>
    <property type="match status" value="1"/>
</dbReference>
<dbReference type="Gene3D" id="3.30.565.10">
    <property type="entry name" value="Histidine kinase-like ATPase, C-terminal domain"/>
    <property type="match status" value="1"/>
</dbReference>
<evidence type="ECO:0000256" key="3">
    <source>
        <dbReference type="ARBA" id="ARBA00022553"/>
    </source>
</evidence>
<keyword evidence="3" id="KW-0597">Phosphoprotein</keyword>
<dbReference type="Pfam" id="PF00512">
    <property type="entry name" value="HisKA"/>
    <property type="match status" value="1"/>
</dbReference>
<dbReference type="InterPro" id="IPR003661">
    <property type="entry name" value="HisK_dim/P_dom"/>
</dbReference>
<dbReference type="InterPro" id="IPR001789">
    <property type="entry name" value="Sig_transdc_resp-reg_receiver"/>
</dbReference>
<dbReference type="KEGG" id="bsto:C0V70_12660"/>
<protein>
    <recommendedName>
        <fullName evidence="2">histidine kinase</fullName>
        <ecNumber evidence="2">2.7.13.3</ecNumber>
    </recommendedName>
</protein>
<evidence type="ECO:0000256" key="4">
    <source>
        <dbReference type="ARBA" id="ARBA00022679"/>
    </source>
</evidence>
<dbReference type="InterPro" id="IPR005467">
    <property type="entry name" value="His_kinase_dom"/>
</dbReference>
<dbReference type="PRINTS" id="PR00344">
    <property type="entry name" value="BCTRLSENSOR"/>
</dbReference>
<dbReference type="InterPro" id="IPR003594">
    <property type="entry name" value="HATPase_dom"/>
</dbReference>
<reference evidence="6 7" key="1">
    <citation type="submission" date="2018-01" db="EMBL/GenBank/DDBJ databases">
        <title>Complete genome sequence of Bacteriovorax stolpii DSM12778.</title>
        <authorList>
            <person name="Tang B."/>
            <person name="Chang J."/>
        </authorList>
    </citation>
    <scope>NUCLEOTIDE SEQUENCE [LARGE SCALE GENOMIC DNA]</scope>
    <source>
        <strain evidence="6 7">DSM 12778</strain>
    </source>
</reference>
<dbReference type="SUPFAM" id="SSF55874">
    <property type="entry name" value="ATPase domain of HSP90 chaperone/DNA topoisomerase II/histidine kinase"/>
    <property type="match status" value="1"/>
</dbReference>
<dbReference type="AlphaFoldDB" id="A0A2K9NTT0"/>
<gene>
    <name evidence="6" type="ORF">C0V70_12660</name>
</gene>
<dbReference type="InterPro" id="IPR036890">
    <property type="entry name" value="HATPase_C_sf"/>
</dbReference>
<keyword evidence="4" id="KW-0808">Transferase</keyword>
<dbReference type="Pfam" id="PF00072">
    <property type="entry name" value="Response_reg"/>
    <property type="match status" value="1"/>
</dbReference>
<dbReference type="RefSeq" id="WP_102244227.1">
    <property type="nucleotide sequence ID" value="NZ_CP025704.1"/>
</dbReference>